<feature type="compositionally biased region" description="Polar residues" evidence="1">
    <location>
        <begin position="378"/>
        <end position="388"/>
    </location>
</feature>
<gene>
    <name evidence="2" type="primary">ABSGL_12342.1 scaffold 12745</name>
</gene>
<protein>
    <submittedName>
        <fullName evidence="2">Uncharacterized protein</fullName>
    </submittedName>
</protein>
<feature type="region of interest" description="Disordered" evidence="1">
    <location>
        <begin position="272"/>
        <end position="298"/>
    </location>
</feature>
<evidence type="ECO:0000256" key="1">
    <source>
        <dbReference type="SAM" id="MobiDB-lite"/>
    </source>
</evidence>
<organism evidence="2">
    <name type="scientific">Absidia glauca</name>
    <name type="common">Pin mould</name>
    <dbReference type="NCBI Taxonomy" id="4829"/>
    <lineage>
        <taxon>Eukaryota</taxon>
        <taxon>Fungi</taxon>
        <taxon>Fungi incertae sedis</taxon>
        <taxon>Mucoromycota</taxon>
        <taxon>Mucoromycotina</taxon>
        <taxon>Mucoromycetes</taxon>
        <taxon>Mucorales</taxon>
        <taxon>Cunninghamellaceae</taxon>
        <taxon>Absidia</taxon>
    </lineage>
</organism>
<dbReference type="EMBL" id="LT554591">
    <property type="protein sequence ID" value="SAM06453.1"/>
    <property type="molecule type" value="Genomic_DNA"/>
</dbReference>
<feature type="region of interest" description="Disordered" evidence="1">
    <location>
        <begin position="365"/>
        <end position="398"/>
    </location>
</feature>
<keyword evidence="3" id="KW-1185">Reference proteome</keyword>
<accession>A0A163KE67</accession>
<proteinExistence type="predicted"/>
<feature type="region of interest" description="Disordered" evidence="1">
    <location>
        <begin position="191"/>
        <end position="225"/>
    </location>
</feature>
<dbReference type="PROSITE" id="PS51257">
    <property type="entry name" value="PROKAR_LIPOPROTEIN"/>
    <property type="match status" value="1"/>
</dbReference>
<dbReference type="AlphaFoldDB" id="A0A163KE67"/>
<dbReference type="STRING" id="4829.A0A163KE67"/>
<name>A0A163KE67_ABSGL</name>
<dbReference type="InParanoid" id="A0A163KE67"/>
<sequence length="398" mass="43633">MKKLFGARSPAIQLSLDDEDELGGLSSGFGGCVVPCLPCLTPFNGIQLNLEDATLDDYLDPSTPTTIDALLDAHEESGPAALQSPRHYLTRNPFASSSKVTTPTVVDSGAYDEQIGSSAGALPWVDFFMEKDDDDAEFLSDHRISAVIDDTSKLAARLDVFGSSAGQQQQDGGHSILDKDDEEDLFKLTQPFDIQSEWDEEPDDMYSTGGQQDEHHSDISSINGSPHLNDTSLDAHVITCELQSLDNHPGDMTKDNGVINESRPMEDVLTASESTNAQNNVPSNARSPYISPEEASPSGHDILALEENKTDIPPQQYPPSNDDDDEEDLFDFSKVIAMGKNVRHYSEDLMGNGLRLFNDFSTRMKNANRGDDMPQDGEQPQQEQSSMDQEFLLGDTFF</sequence>
<reference evidence="2" key="1">
    <citation type="submission" date="2016-04" db="EMBL/GenBank/DDBJ databases">
        <authorList>
            <person name="Evans L.H."/>
            <person name="Alamgir A."/>
            <person name="Owens N."/>
            <person name="Weber N.D."/>
            <person name="Virtaneva K."/>
            <person name="Barbian K."/>
            <person name="Babar A."/>
            <person name="Rosenke K."/>
        </authorList>
    </citation>
    <scope>NUCLEOTIDE SEQUENCE [LARGE SCALE GENOMIC DNA]</scope>
    <source>
        <strain evidence="2">CBS 101.48</strain>
    </source>
</reference>
<evidence type="ECO:0000313" key="3">
    <source>
        <dbReference type="Proteomes" id="UP000078561"/>
    </source>
</evidence>
<dbReference type="Proteomes" id="UP000078561">
    <property type="component" value="Unassembled WGS sequence"/>
</dbReference>
<evidence type="ECO:0000313" key="2">
    <source>
        <dbReference type="EMBL" id="SAM06453.1"/>
    </source>
</evidence>
<feature type="compositionally biased region" description="Polar residues" evidence="1">
    <location>
        <begin position="272"/>
        <end position="286"/>
    </location>
</feature>
<dbReference type="OrthoDB" id="2418056at2759"/>